<feature type="region of interest" description="Disordered" evidence="1">
    <location>
        <begin position="48"/>
        <end position="75"/>
    </location>
</feature>
<dbReference type="Pfam" id="PF09957">
    <property type="entry name" value="VapB_antitoxin"/>
    <property type="match status" value="1"/>
</dbReference>
<dbReference type="InterPro" id="IPR019239">
    <property type="entry name" value="VapB_antitoxin"/>
</dbReference>
<protein>
    <submittedName>
        <fullName evidence="2">Type II toxin-antitoxin system VapB family antitoxin</fullName>
    </submittedName>
</protein>
<accession>A0A4S8Q1X2</accession>
<evidence type="ECO:0000256" key="1">
    <source>
        <dbReference type="SAM" id="MobiDB-lite"/>
    </source>
</evidence>
<evidence type="ECO:0000313" key="2">
    <source>
        <dbReference type="EMBL" id="THV38157.1"/>
    </source>
</evidence>
<organism evidence="2 3">
    <name type="scientific">Rhizobium rosettiformans W3</name>
    <dbReference type="NCBI Taxonomy" id="538378"/>
    <lineage>
        <taxon>Bacteria</taxon>
        <taxon>Pseudomonadati</taxon>
        <taxon>Pseudomonadota</taxon>
        <taxon>Alphaproteobacteria</taxon>
        <taxon>Hyphomicrobiales</taxon>
        <taxon>Rhizobiaceae</taxon>
        <taxon>Rhizobium/Agrobacterium group</taxon>
        <taxon>Rhizobium</taxon>
    </lineage>
</organism>
<comment type="caution">
    <text evidence="2">The sequence shown here is derived from an EMBL/GenBank/DDBJ whole genome shotgun (WGS) entry which is preliminary data.</text>
</comment>
<dbReference type="RefSeq" id="WP_113461571.1">
    <property type="nucleotide sequence ID" value="NZ_STGU01000002.1"/>
</dbReference>
<reference evidence="2 3" key="1">
    <citation type="submission" date="2019-04" db="EMBL/GenBank/DDBJ databases">
        <title>genome sequence of strain W3.</title>
        <authorList>
            <person name="Gao J."/>
            <person name="Sun J."/>
        </authorList>
    </citation>
    <scope>NUCLEOTIDE SEQUENCE [LARGE SCALE GENOMIC DNA]</scope>
    <source>
        <strain evidence="2 3">W3</strain>
    </source>
</reference>
<gene>
    <name evidence="2" type="ORF">FAA86_05010</name>
</gene>
<name>A0A4S8Q1X2_9HYPH</name>
<dbReference type="Proteomes" id="UP000307378">
    <property type="component" value="Unassembled WGS sequence"/>
</dbReference>
<proteinExistence type="predicted"/>
<dbReference type="EMBL" id="STGU01000002">
    <property type="protein sequence ID" value="THV38157.1"/>
    <property type="molecule type" value="Genomic_DNA"/>
</dbReference>
<evidence type="ECO:0000313" key="3">
    <source>
        <dbReference type="Proteomes" id="UP000307378"/>
    </source>
</evidence>
<sequence length="75" mass="8174">MRTTIRVDDELLADAKEFTGIASTSEVMKEALTALVQREAARRLIALGGSQPDLKAPPRRRWNSDGTFGQDEGTG</sequence>
<dbReference type="AlphaFoldDB" id="A0A4S8Q1X2"/>